<reference evidence="3" key="2">
    <citation type="journal article" date="2017" name="Nat. Plants">
        <title>The Aegilops tauschii genome reveals multiple impacts of transposons.</title>
        <authorList>
            <person name="Zhao G."/>
            <person name="Zou C."/>
            <person name="Li K."/>
            <person name="Wang K."/>
            <person name="Li T."/>
            <person name="Gao L."/>
            <person name="Zhang X."/>
            <person name="Wang H."/>
            <person name="Yang Z."/>
            <person name="Liu X."/>
            <person name="Jiang W."/>
            <person name="Mao L."/>
            <person name="Kong X."/>
            <person name="Jiao Y."/>
            <person name="Jia J."/>
        </authorList>
    </citation>
    <scope>NUCLEOTIDE SEQUENCE [LARGE SCALE GENOMIC DNA]</scope>
    <source>
        <strain evidence="3">cv. AL8/78</strain>
    </source>
</reference>
<dbReference type="EnsemblPlants" id="AET3Gv20407100.16">
    <property type="protein sequence ID" value="AET3Gv20407100.16"/>
    <property type="gene ID" value="AET3Gv20407100"/>
</dbReference>
<name>A0A453ENC7_AEGTS</name>
<protein>
    <recommendedName>
        <fullName evidence="1">Endonuclease/exonuclease/phosphatase domain-containing protein</fullName>
    </recommendedName>
</protein>
<dbReference type="Pfam" id="PF03372">
    <property type="entry name" value="Exo_endo_phos"/>
    <property type="match status" value="1"/>
</dbReference>
<reference evidence="2" key="3">
    <citation type="journal article" date="2017" name="Nature">
        <title>Genome sequence of the progenitor of the wheat D genome Aegilops tauschii.</title>
        <authorList>
            <person name="Luo M.C."/>
            <person name="Gu Y.Q."/>
            <person name="Puiu D."/>
            <person name="Wang H."/>
            <person name="Twardziok S.O."/>
            <person name="Deal K.R."/>
            <person name="Huo N."/>
            <person name="Zhu T."/>
            <person name="Wang L."/>
            <person name="Wang Y."/>
            <person name="McGuire P.E."/>
            <person name="Liu S."/>
            <person name="Long H."/>
            <person name="Ramasamy R.K."/>
            <person name="Rodriguez J.C."/>
            <person name="Van S.L."/>
            <person name="Yuan L."/>
            <person name="Wang Z."/>
            <person name="Xia Z."/>
            <person name="Xiao L."/>
            <person name="Anderson O.D."/>
            <person name="Ouyang S."/>
            <person name="Liang Y."/>
            <person name="Zimin A.V."/>
            <person name="Pertea G."/>
            <person name="Qi P."/>
            <person name="Bennetzen J.L."/>
            <person name="Dai X."/>
            <person name="Dawson M.W."/>
            <person name="Muller H.G."/>
            <person name="Kugler K."/>
            <person name="Rivarola-Duarte L."/>
            <person name="Spannagl M."/>
            <person name="Mayer K.F.X."/>
            <person name="Lu F.H."/>
            <person name="Bevan M.W."/>
            <person name="Leroy P."/>
            <person name="Li P."/>
            <person name="You F.M."/>
            <person name="Sun Q."/>
            <person name="Liu Z."/>
            <person name="Lyons E."/>
            <person name="Wicker T."/>
            <person name="Salzberg S.L."/>
            <person name="Devos K.M."/>
            <person name="Dvorak J."/>
        </authorList>
    </citation>
    <scope>NUCLEOTIDE SEQUENCE [LARGE SCALE GENOMIC DNA]</scope>
    <source>
        <strain evidence="2">cv. AL8/78</strain>
    </source>
</reference>
<reference evidence="2" key="4">
    <citation type="submission" date="2019-03" db="UniProtKB">
        <authorList>
            <consortium name="EnsemblPlants"/>
        </authorList>
    </citation>
    <scope>IDENTIFICATION</scope>
</reference>
<reference evidence="3" key="1">
    <citation type="journal article" date="2014" name="Science">
        <title>Ancient hybridizations among the ancestral genomes of bread wheat.</title>
        <authorList>
            <consortium name="International Wheat Genome Sequencing Consortium,"/>
            <person name="Marcussen T."/>
            <person name="Sandve S.R."/>
            <person name="Heier L."/>
            <person name="Spannagl M."/>
            <person name="Pfeifer M."/>
            <person name="Jakobsen K.S."/>
            <person name="Wulff B.B."/>
            <person name="Steuernagel B."/>
            <person name="Mayer K.F."/>
            <person name="Olsen O.A."/>
        </authorList>
    </citation>
    <scope>NUCLEOTIDE SEQUENCE [LARGE SCALE GENOMIC DNA]</scope>
    <source>
        <strain evidence="3">cv. AL8/78</strain>
    </source>
</reference>
<dbReference type="GO" id="GO:0003824">
    <property type="term" value="F:catalytic activity"/>
    <property type="evidence" value="ECO:0007669"/>
    <property type="project" value="InterPro"/>
</dbReference>
<evidence type="ECO:0000313" key="3">
    <source>
        <dbReference type="Proteomes" id="UP000015105"/>
    </source>
</evidence>
<keyword evidence="3" id="KW-1185">Reference proteome</keyword>
<dbReference type="InterPro" id="IPR005135">
    <property type="entry name" value="Endo/exonuclease/phosphatase"/>
</dbReference>
<evidence type="ECO:0000313" key="2">
    <source>
        <dbReference type="EnsemblPlants" id="AET3Gv20407100.16"/>
    </source>
</evidence>
<dbReference type="Proteomes" id="UP000015105">
    <property type="component" value="Chromosome 3D"/>
</dbReference>
<dbReference type="Gramene" id="AET3Gv20407100.17">
    <property type="protein sequence ID" value="AET3Gv20407100.17"/>
    <property type="gene ID" value="AET3Gv20407100"/>
</dbReference>
<dbReference type="Gene3D" id="3.60.10.10">
    <property type="entry name" value="Endonuclease/exonuclease/phosphatase"/>
    <property type="match status" value="1"/>
</dbReference>
<dbReference type="InterPro" id="IPR036691">
    <property type="entry name" value="Endo/exonu/phosph_ase_sf"/>
</dbReference>
<accession>A0A453ENC7</accession>
<dbReference type="SUPFAM" id="SSF56219">
    <property type="entry name" value="DNase I-like"/>
    <property type="match status" value="1"/>
</dbReference>
<evidence type="ECO:0000259" key="1">
    <source>
        <dbReference type="Pfam" id="PF03372"/>
    </source>
</evidence>
<dbReference type="Gramene" id="AET3Gv20407100.16">
    <property type="protein sequence ID" value="AET3Gv20407100.16"/>
    <property type="gene ID" value="AET3Gv20407100"/>
</dbReference>
<proteinExistence type="predicted"/>
<dbReference type="AlphaFoldDB" id="A0A453ENC7"/>
<dbReference type="EnsemblPlants" id="AET3Gv20407100.17">
    <property type="protein sequence ID" value="AET3Gv20407100.17"/>
    <property type="gene ID" value="AET3Gv20407100"/>
</dbReference>
<organism evidence="2 3">
    <name type="scientific">Aegilops tauschii subsp. strangulata</name>
    <name type="common">Goatgrass</name>
    <dbReference type="NCBI Taxonomy" id="200361"/>
    <lineage>
        <taxon>Eukaryota</taxon>
        <taxon>Viridiplantae</taxon>
        <taxon>Streptophyta</taxon>
        <taxon>Embryophyta</taxon>
        <taxon>Tracheophyta</taxon>
        <taxon>Spermatophyta</taxon>
        <taxon>Magnoliopsida</taxon>
        <taxon>Liliopsida</taxon>
        <taxon>Poales</taxon>
        <taxon>Poaceae</taxon>
        <taxon>BOP clade</taxon>
        <taxon>Pooideae</taxon>
        <taxon>Triticodae</taxon>
        <taxon>Triticeae</taxon>
        <taxon>Triticinae</taxon>
        <taxon>Aegilops</taxon>
    </lineage>
</organism>
<reference evidence="2" key="5">
    <citation type="journal article" date="2021" name="G3 (Bethesda)">
        <title>Aegilops tauschii genome assembly Aet v5.0 features greater sequence contiguity and improved annotation.</title>
        <authorList>
            <person name="Wang L."/>
            <person name="Zhu T."/>
            <person name="Rodriguez J.C."/>
            <person name="Deal K.R."/>
            <person name="Dubcovsky J."/>
            <person name="McGuire P.E."/>
            <person name="Lux T."/>
            <person name="Spannagl M."/>
            <person name="Mayer K.F.X."/>
            <person name="Baldrich P."/>
            <person name="Meyers B.C."/>
            <person name="Huo N."/>
            <person name="Gu Y.Q."/>
            <person name="Zhou H."/>
            <person name="Devos K.M."/>
            <person name="Bennetzen J.L."/>
            <person name="Unver T."/>
            <person name="Budak H."/>
            <person name="Gulick P.J."/>
            <person name="Galiba G."/>
            <person name="Kalapos B."/>
            <person name="Nelson D.R."/>
            <person name="Li P."/>
            <person name="You F.M."/>
            <person name="Luo M.C."/>
            <person name="Dvorak J."/>
        </authorList>
    </citation>
    <scope>NUCLEOTIDE SEQUENCE [LARGE SCALE GENOMIC DNA]</scope>
    <source>
        <strain evidence="2">cv. AL8/78</strain>
    </source>
</reference>
<sequence>MNILSLNCRGCGWPETLDEISNLVRLYHLCLVFLTETKLSATRAQDMRFRLGFSNAFGVGSDGLSGGLVFFWNNDSTVSLESYNNSHIDVSIQNENLGEKEWRFTGFYGEPVRSKRKNSWDLMKYLRKKSDNPWFCAGDFNEILDASEQIGGNVRDEWKMDGFRDAVEECRMDDLGYIGLPYTWDNRQQGIGNIKVRLDRGLGDDKFQERFDSTSVQHIQTTESDHCALIISVQKSMWFGGDKKSRPFRFENAWTRHENYDKVVTQAWTPHRGNLADVHDSLAVVKGNLQRWSRNESGSVPKQLKILREKLENVRGSSLGQRPSRQERNLMRRISELITREEMMARQRSRVNWKLKGEVHAYFVHPTWLLFIMQY</sequence>
<dbReference type="EnsemblPlants" id="AET3Gv20407100.9">
    <property type="protein sequence ID" value="AET3Gv20407100.9"/>
    <property type="gene ID" value="AET3Gv20407100"/>
</dbReference>
<feature type="domain" description="Endonuclease/exonuclease/phosphatase" evidence="1">
    <location>
        <begin position="4"/>
        <end position="153"/>
    </location>
</feature>
<dbReference type="PANTHER" id="PTHR33710">
    <property type="entry name" value="BNAC02G09200D PROTEIN"/>
    <property type="match status" value="1"/>
</dbReference>
<dbReference type="Gramene" id="AET3Gv20407100.9">
    <property type="protein sequence ID" value="AET3Gv20407100.9"/>
    <property type="gene ID" value="AET3Gv20407100"/>
</dbReference>
<dbReference type="PANTHER" id="PTHR33710:SF71">
    <property type="entry name" value="ENDONUCLEASE_EXONUCLEASE_PHOSPHATASE DOMAIN-CONTAINING PROTEIN"/>
    <property type="match status" value="1"/>
</dbReference>